<dbReference type="GO" id="GO:0034657">
    <property type="term" value="C:GID complex"/>
    <property type="evidence" value="ECO:0007669"/>
    <property type="project" value="TreeGrafter"/>
</dbReference>
<dbReference type="GO" id="GO:0005773">
    <property type="term" value="C:vacuole"/>
    <property type="evidence" value="ECO:0007669"/>
    <property type="project" value="GOC"/>
</dbReference>
<dbReference type="GO" id="GO:0045721">
    <property type="term" value="P:negative regulation of gluconeogenesis"/>
    <property type="evidence" value="ECO:0007669"/>
    <property type="project" value="TreeGrafter"/>
</dbReference>
<comment type="caution">
    <text evidence="3">The sequence shown here is derived from an EMBL/GenBank/DDBJ whole genome shotgun (WGS) entry which is preliminary data.</text>
</comment>
<reference evidence="3 4" key="1">
    <citation type="submission" date="2017-03" db="EMBL/GenBank/DDBJ databases">
        <title>Genomes of endolithic fungi from Antarctica.</title>
        <authorList>
            <person name="Coleine C."/>
            <person name="Masonjones S."/>
            <person name="Stajich J.E."/>
        </authorList>
    </citation>
    <scope>NUCLEOTIDE SEQUENCE [LARGE SCALE GENOMIC DNA]</scope>
    <source>
        <strain evidence="3 4">CCFEE 6315</strain>
    </source>
</reference>
<dbReference type="Pfam" id="PF09783">
    <property type="entry name" value="Vac_ImportDeg"/>
    <property type="match status" value="1"/>
</dbReference>
<dbReference type="GO" id="GO:0007039">
    <property type="term" value="P:protein catabolic process in the vacuole"/>
    <property type="evidence" value="ECO:0007669"/>
    <property type="project" value="TreeGrafter"/>
</dbReference>
<evidence type="ECO:0000256" key="2">
    <source>
        <dbReference type="SAM" id="MobiDB-lite"/>
    </source>
</evidence>
<dbReference type="InterPro" id="IPR018618">
    <property type="entry name" value="GID4/10-like"/>
</dbReference>
<sequence length="379" mass="42731">MPTPSEPALPPSPPIEASSSRASFASCPPEDDRPYRAPREERIDSPAPRDTEGEHEDEDEQMASVRQEPTPDPEAEAESEVQGDADTQIQVRLPQTHEKGEHVEDTGADETGMLSSSATPDASAGGELDAAAAAQHSTGDPASSRPSTSDEPLYLSFPCDRDRHIPRTTSSFLRPGSKFKGTQQSDRQVYDVQVEIKDVDMAESFLCGYLRIQGLTDDHPTLTTFFEGEIIGPKHLFKTTHPSWGSTEKVDLQHWARFPAWRPLARSATRNPGTFTLKNYSEREHLFMRWKEYFLVPDHRVRSISGASFEGFYYICFNQVQGTVSGIYFHAKSEKYQQLELRHVDDRGCVPAMEFRYEYKMRPFLPVGPTFSSRKLFYD</sequence>
<proteinExistence type="inferred from homology"/>
<feature type="compositionally biased region" description="Acidic residues" evidence="2">
    <location>
        <begin position="71"/>
        <end position="83"/>
    </location>
</feature>
<evidence type="ECO:0000313" key="4">
    <source>
        <dbReference type="Proteomes" id="UP000308549"/>
    </source>
</evidence>
<dbReference type="OrthoDB" id="62at2759"/>
<feature type="compositionally biased region" description="Basic and acidic residues" evidence="2">
    <location>
        <begin position="30"/>
        <end position="52"/>
    </location>
</feature>
<evidence type="ECO:0008006" key="5">
    <source>
        <dbReference type="Google" id="ProtNLM"/>
    </source>
</evidence>
<evidence type="ECO:0000256" key="1">
    <source>
        <dbReference type="ARBA" id="ARBA00061469"/>
    </source>
</evidence>
<feature type="compositionally biased region" description="Low complexity" evidence="2">
    <location>
        <begin position="121"/>
        <end position="134"/>
    </location>
</feature>
<dbReference type="GO" id="GO:0006623">
    <property type="term" value="P:protein targeting to vacuole"/>
    <property type="evidence" value="ECO:0007669"/>
    <property type="project" value="TreeGrafter"/>
</dbReference>
<organism evidence="3 4">
    <name type="scientific">Salinomyces thailandicus</name>
    <dbReference type="NCBI Taxonomy" id="706561"/>
    <lineage>
        <taxon>Eukaryota</taxon>
        <taxon>Fungi</taxon>
        <taxon>Dikarya</taxon>
        <taxon>Ascomycota</taxon>
        <taxon>Pezizomycotina</taxon>
        <taxon>Dothideomycetes</taxon>
        <taxon>Dothideomycetidae</taxon>
        <taxon>Mycosphaerellales</taxon>
        <taxon>Teratosphaeriaceae</taxon>
        <taxon>Salinomyces</taxon>
    </lineage>
</organism>
<dbReference type="Proteomes" id="UP000308549">
    <property type="component" value="Unassembled WGS sequence"/>
</dbReference>
<protein>
    <recommendedName>
        <fullName evidence="5">Vacuolar import and degradation protein</fullName>
    </recommendedName>
</protein>
<feature type="region of interest" description="Disordered" evidence="2">
    <location>
        <begin position="1"/>
        <end position="160"/>
    </location>
</feature>
<dbReference type="PANTHER" id="PTHR14534:SF3">
    <property type="entry name" value="GID COMPLEX SUBUNIT 4 HOMOLOG"/>
    <property type="match status" value="1"/>
</dbReference>
<dbReference type="EMBL" id="NAJL01000017">
    <property type="protein sequence ID" value="TKA28750.1"/>
    <property type="molecule type" value="Genomic_DNA"/>
</dbReference>
<feature type="compositionally biased region" description="Pro residues" evidence="2">
    <location>
        <begin position="1"/>
        <end position="14"/>
    </location>
</feature>
<keyword evidence="4" id="KW-1185">Reference proteome</keyword>
<name>A0A4U0U1F7_9PEZI</name>
<feature type="compositionally biased region" description="Basic and acidic residues" evidence="2">
    <location>
        <begin position="95"/>
        <end position="105"/>
    </location>
</feature>
<dbReference type="GO" id="GO:0043161">
    <property type="term" value="P:proteasome-mediated ubiquitin-dependent protein catabolic process"/>
    <property type="evidence" value="ECO:0007669"/>
    <property type="project" value="TreeGrafter"/>
</dbReference>
<dbReference type="AlphaFoldDB" id="A0A4U0U1F7"/>
<dbReference type="PANTHER" id="PTHR14534">
    <property type="entry name" value="VACUOLAR IMPORT AND DEGRADATION PROTEIN 24"/>
    <property type="match status" value="1"/>
</dbReference>
<gene>
    <name evidence="3" type="ORF">B0A50_03078</name>
</gene>
<feature type="compositionally biased region" description="Polar residues" evidence="2">
    <location>
        <begin position="135"/>
        <end position="150"/>
    </location>
</feature>
<evidence type="ECO:0000313" key="3">
    <source>
        <dbReference type="EMBL" id="TKA28750.1"/>
    </source>
</evidence>
<comment type="similarity">
    <text evidence="1">Belongs to the GID4/VID24 family.</text>
</comment>
<accession>A0A4U0U1F7</accession>